<dbReference type="STRING" id="1163406.A0A0L0NKN9"/>
<dbReference type="Gene3D" id="3.40.50.1820">
    <property type="entry name" value="alpha/beta hydrolase"/>
    <property type="match status" value="1"/>
</dbReference>
<protein>
    <recommendedName>
        <fullName evidence="3">AB hydrolase-1 domain-containing protein</fullName>
    </recommendedName>
</protein>
<dbReference type="Proteomes" id="UP000036947">
    <property type="component" value="Unassembled WGS sequence"/>
</dbReference>
<name>A0A0L0NKN9_TOLOC</name>
<reference evidence="1 2" key="1">
    <citation type="journal article" date="2015" name="BMC Genomics">
        <title>The genome of the truffle-parasite Tolypocladium ophioglossoides and the evolution of antifungal peptaibiotics.</title>
        <authorList>
            <person name="Quandt C.A."/>
            <person name="Bushley K.E."/>
            <person name="Spatafora J.W."/>
        </authorList>
    </citation>
    <scope>NUCLEOTIDE SEQUENCE [LARGE SCALE GENOMIC DNA]</scope>
    <source>
        <strain evidence="1 2">CBS 100239</strain>
    </source>
</reference>
<evidence type="ECO:0000313" key="1">
    <source>
        <dbReference type="EMBL" id="KND94707.1"/>
    </source>
</evidence>
<dbReference type="InterPro" id="IPR029058">
    <property type="entry name" value="AB_hydrolase_fold"/>
</dbReference>
<gene>
    <name evidence="1" type="ORF">TOPH_00024</name>
</gene>
<comment type="caution">
    <text evidence="1">The sequence shown here is derived from an EMBL/GenBank/DDBJ whole genome shotgun (WGS) entry which is preliminary data.</text>
</comment>
<dbReference type="AlphaFoldDB" id="A0A0L0NKN9"/>
<evidence type="ECO:0000313" key="2">
    <source>
        <dbReference type="Proteomes" id="UP000036947"/>
    </source>
</evidence>
<evidence type="ECO:0008006" key="3">
    <source>
        <dbReference type="Google" id="ProtNLM"/>
    </source>
</evidence>
<accession>A0A0L0NKN9</accession>
<keyword evidence="2" id="KW-1185">Reference proteome</keyword>
<dbReference type="EMBL" id="LFRF01000001">
    <property type="protein sequence ID" value="KND94707.1"/>
    <property type="molecule type" value="Genomic_DNA"/>
</dbReference>
<organism evidence="1 2">
    <name type="scientific">Tolypocladium ophioglossoides (strain CBS 100239)</name>
    <name type="common">Snaketongue truffleclub</name>
    <name type="synonym">Elaphocordyceps ophioglossoides</name>
    <dbReference type="NCBI Taxonomy" id="1163406"/>
    <lineage>
        <taxon>Eukaryota</taxon>
        <taxon>Fungi</taxon>
        <taxon>Dikarya</taxon>
        <taxon>Ascomycota</taxon>
        <taxon>Pezizomycotina</taxon>
        <taxon>Sordariomycetes</taxon>
        <taxon>Hypocreomycetidae</taxon>
        <taxon>Hypocreales</taxon>
        <taxon>Ophiocordycipitaceae</taxon>
        <taxon>Tolypocladium</taxon>
    </lineage>
</organism>
<proteinExistence type="predicted"/>
<dbReference type="SUPFAM" id="SSF53474">
    <property type="entry name" value="alpha/beta-Hydrolases"/>
    <property type="match status" value="1"/>
</dbReference>
<dbReference type="OrthoDB" id="294702at2759"/>
<sequence length="393" mass="43231">MPATQQQLPQGTTAAEQDRFLHDPRFTQTFELPADAARGRPEPLQITYADYGYRNEAHPEDENVLLFFAPLVGSRMLHVTKDALAKRHKIRIVSPDRPGIGGTGDVTAERRMMVWRDVIPALLKHLGIRHVSLGSQSGGSIYVLDMLLHHPEFLHPERPYLAVGGPWILPAHSGVLAMSITKALPESVIAQVDKFATFINNNVGPMLSTSFGFSQTLVSLASTKQQPGPADADEDVKFEEALGPRLQNFVFSHGIHGMSQEALLLMQRAEGVSGWGDWSDYDEVVPRLAEVLRAAGRRLGIDVFFAETDDMIGNAGSKGPKWFDSCWESEQGRGVIEYTSTDVSGANHDTIWNLRFGAMSKVFAKIGTQASQEERDAQLPHHEDNVDAIAASV</sequence>